<feature type="compositionally biased region" description="Basic residues" evidence="1">
    <location>
        <begin position="124"/>
        <end position="134"/>
    </location>
</feature>
<organism evidence="2 3">
    <name type="scientific">Rhizophagus irregularis (strain DAOM 197198w)</name>
    <name type="common">Glomus intraradices</name>
    <dbReference type="NCBI Taxonomy" id="1432141"/>
    <lineage>
        <taxon>Eukaryota</taxon>
        <taxon>Fungi</taxon>
        <taxon>Fungi incertae sedis</taxon>
        <taxon>Mucoromycota</taxon>
        <taxon>Glomeromycotina</taxon>
        <taxon>Glomeromycetes</taxon>
        <taxon>Glomerales</taxon>
        <taxon>Glomeraceae</taxon>
        <taxon>Rhizophagus</taxon>
    </lineage>
</organism>
<name>A0A015L3G6_RHIIW</name>
<evidence type="ECO:0000313" key="3">
    <source>
        <dbReference type="Proteomes" id="UP000022910"/>
    </source>
</evidence>
<dbReference type="AlphaFoldDB" id="A0A015L3G6"/>
<dbReference type="OrthoDB" id="10485270at2759"/>
<comment type="caution">
    <text evidence="2">The sequence shown here is derived from an EMBL/GenBank/DDBJ whole genome shotgun (WGS) entry which is preliminary data.</text>
</comment>
<sequence length="158" mass="18100">MATLWMDRKPCEFLMKCGASSFKIIQTSNGRRKLVAYFENWETTLRALDTPQFFVPDGKELKWCRHSIPILKKAQSKPKAKNTPNMKKSGKSDMNLESNQPKKKDKPSFSKKVSKNSNQEKKRLNTQKKAKNSSKNKGNNKDNKAVLAEILTLLQKLV</sequence>
<dbReference type="Proteomes" id="UP000022910">
    <property type="component" value="Unassembled WGS sequence"/>
</dbReference>
<reference evidence="2 3" key="1">
    <citation type="submission" date="2014-02" db="EMBL/GenBank/DDBJ databases">
        <title>Single nucleus genome sequencing reveals high similarity among nuclei of an endomycorrhizal fungus.</title>
        <authorList>
            <person name="Lin K."/>
            <person name="Geurts R."/>
            <person name="Zhang Z."/>
            <person name="Limpens E."/>
            <person name="Saunders D.G."/>
            <person name="Mu D."/>
            <person name="Pang E."/>
            <person name="Cao H."/>
            <person name="Cha H."/>
            <person name="Lin T."/>
            <person name="Zhou Q."/>
            <person name="Shang Y."/>
            <person name="Li Y."/>
            <person name="Ivanov S."/>
            <person name="Sharma T."/>
            <person name="Velzen R.V."/>
            <person name="Ruijter N.D."/>
            <person name="Aanen D.K."/>
            <person name="Win J."/>
            <person name="Kamoun S."/>
            <person name="Bisseling T."/>
            <person name="Huang S."/>
        </authorList>
    </citation>
    <scope>NUCLEOTIDE SEQUENCE [LARGE SCALE GENOMIC DNA]</scope>
    <source>
        <strain evidence="3">DAOM197198w</strain>
    </source>
</reference>
<gene>
    <name evidence="2" type="ORF">RirG_053230</name>
</gene>
<dbReference type="HOGENOM" id="CLU_050097_1_0_1"/>
<accession>A0A015L3G6</accession>
<evidence type="ECO:0000256" key="1">
    <source>
        <dbReference type="SAM" id="MobiDB-lite"/>
    </source>
</evidence>
<keyword evidence="3" id="KW-1185">Reference proteome</keyword>
<proteinExistence type="predicted"/>
<feature type="region of interest" description="Disordered" evidence="1">
    <location>
        <begin position="72"/>
        <end position="143"/>
    </location>
</feature>
<protein>
    <submittedName>
        <fullName evidence="2">Uncharacterized protein</fullName>
    </submittedName>
</protein>
<dbReference type="EMBL" id="JEMT01013115">
    <property type="protein sequence ID" value="EXX74209.1"/>
    <property type="molecule type" value="Genomic_DNA"/>
</dbReference>
<evidence type="ECO:0000313" key="2">
    <source>
        <dbReference type="EMBL" id="EXX74209.1"/>
    </source>
</evidence>